<feature type="domain" description="Dynamin-type G" evidence="5">
    <location>
        <begin position="46"/>
        <end position="354"/>
    </location>
</feature>
<feature type="compositionally biased region" description="Basic and acidic residues" evidence="3">
    <location>
        <begin position="472"/>
        <end position="481"/>
    </location>
</feature>
<evidence type="ECO:0000259" key="5">
    <source>
        <dbReference type="PROSITE" id="PS51718"/>
    </source>
</evidence>
<dbReference type="STRING" id="205917.A0A4Y9Y9K2"/>
<dbReference type="OrthoDB" id="5061070at2759"/>
<dbReference type="GO" id="GO:0016020">
    <property type="term" value="C:membrane"/>
    <property type="evidence" value="ECO:0007669"/>
    <property type="project" value="TreeGrafter"/>
</dbReference>
<sequence length="798" mass="89707">MKSESVVGNNNKSNMGKPSQLAKYAETRKELLQLVHKLRAMGAQAVIDVPRVVVIGNQSAGKSSVVESISGLSVPRDSGTCTRCPMECRMSSSDKWSCQISIRWEYEVDNSKKKDVSEVPFGDQITDPSEVELQLRRAQAAVLNPHVRTHDFLSMSAQQIKAGVKSSAKPLLFSRNVVCVDLQGPDLVDLSFIDLPGLIQVADDPMLLQLVEKLVVDHIAGNSLILVVVPMSDDLDNQRALTLSRHADPEGKRTIGVITKPDVVGKGSKSRDLYLSIIEGHSRTLLHGYFCTRQPDDDDREGGLTHAEAREIEAHYFASERPWCDSQYKHRFGIKNLVSTLSPLLEKIIRISLPTLREETSKQLEQCREELKALPEVVTTEPTTHMLGLITAFCNDTSERIKGSEGCEELMQKNRVTYGQFKKYIHATAPRFKPEVRPQGLSNSRVNGVVSRPVYDEESASGSEEEEEDRNELEQETHDASENENYDTSDDEGYVDSGEVPTNKPIYLDDMRVRIEKSITRELPNNVPFAVKSSLVREFQEQWAHAADLCLDRVLQDVNSAMLQCVDHTLGRWDSLRTHARYCVEQLVKKRYECCVPFIQAALEVERMPYTQNLHYLQSCQEKWLGRYKDSGAGRTAAPSLQQQGPQLSAFLPSRPMVNKKEFSFVPIQPQLDPIAKALASLAEAGYTGLSADDLGRLNKADEYETEMQVMAEVRSYFQRIIDSIPMLIDLKFVRGIMQDMHNHLIREMGLAGDGATERCARYLAEDPDVVARRDEAMARRATLESVQKELNNFENSF</sequence>
<dbReference type="Gene3D" id="1.20.120.1240">
    <property type="entry name" value="Dynamin, middle domain"/>
    <property type="match status" value="1"/>
</dbReference>
<feature type="region of interest" description="Disordered" evidence="3">
    <location>
        <begin position="1"/>
        <end position="20"/>
    </location>
</feature>
<dbReference type="CDD" id="cd08771">
    <property type="entry name" value="DLP_1"/>
    <property type="match status" value="1"/>
</dbReference>
<dbReference type="PRINTS" id="PR00195">
    <property type="entry name" value="DYNAMIN"/>
</dbReference>
<accession>A0A4Y9Y9K2</accession>
<keyword evidence="2" id="KW-0342">GTP-binding</keyword>
<dbReference type="Pfam" id="PF02212">
    <property type="entry name" value="GED"/>
    <property type="match status" value="1"/>
</dbReference>
<dbReference type="GO" id="GO:0005525">
    <property type="term" value="F:GTP binding"/>
    <property type="evidence" value="ECO:0007669"/>
    <property type="project" value="InterPro"/>
</dbReference>
<organism evidence="6 7">
    <name type="scientific">Dentipellis fragilis</name>
    <dbReference type="NCBI Taxonomy" id="205917"/>
    <lineage>
        <taxon>Eukaryota</taxon>
        <taxon>Fungi</taxon>
        <taxon>Dikarya</taxon>
        <taxon>Basidiomycota</taxon>
        <taxon>Agaricomycotina</taxon>
        <taxon>Agaricomycetes</taxon>
        <taxon>Russulales</taxon>
        <taxon>Hericiaceae</taxon>
        <taxon>Dentipellis</taxon>
    </lineage>
</organism>
<evidence type="ECO:0000259" key="4">
    <source>
        <dbReference type="PROSITE" id="PS51388"/>
    </source>
</evidence>
<feature type="compositionally biased region" description="Polar residues" evidence="3">
    <location>
        <begin position="1"/>
        <end position="17"/>
    </location>
</feature>
<dbReference type="SMART" id="SM00053">
    <property type="entry name" value="DYNc"/>
    <property type="match status" value="1"/>
</dbReference>
<dbReference type="GO" id="GO:0003924">
    <property type="term" value="F:GTPase activity"/>
    <property type="evidence" value="ECO:0007669"/>
    <property type="project" value="InterPro"/>
</dbReference>
<evidence type="ECO:0008006" key="8">
    <source>
        <dbReference type="Google" id="ProtNLM"/>
    </source>
</evidence>
<dbReference type="AlphaFoldDB" id="A0A4Y9Y9K2"/>
<reference evidence="6 7" key="1">
    <citation type="submission" date="2019-02" db="EMBL/GenBank/DDBJ databases">
        <title>Genome sequencing of the rare red list fungi Dentipellis fragilis.</title>
        <authorList>
            <person name="Buettner E."/>
            <person name="Kellner H."/>
        </authorList>
    </citation>
    <scope>NUCLEOTIDE SEQUENCE [LARGE SCALE GENOMIC DNA]</scope>
    <source>
        <strain evidence="6 7">DSM 105465</strain>
    </source>
</reference>
<dbReference type="InterPro" id="IPR045063">
    <property type="entry name" value="Dynamin_N"/>
</dbReference>
<dbReference type="PROSITE" id="PS51718">
    <property type="entry name" value="G_DYNAMIN_2"/>
    <property type="match status" value="1"/>
</dbReference>
<dbReference type="InterPro" id="IPR022812">
    <property type="entry name" value="Dynamin"/>
</dbReference>
<dbReference type="PANTHER" id="PTHR11566">
    <property type="entry name" value="DYNAMIN"/>
    <property type="match status" value="1"/>
</dbReference>
<gene>
    <name evidence="6" type="ORF">EVG20_g7953</name>
</gene>
<dbReference type="InterPro" id="IPR030381">
    <property type="entry name" value="G_DYNAMIN_dom"/>
</dbReference>
<keyword evidence="1" id="KW-0547">Nucleotide-binding</keyword>
<dbReference type="InterPro" id="IPR000375">
    <property type="entry name" value="Dynamin_stalk"/>
</dbReference>
<dbReference type="GO" id="GO:0008017">
    <property type="term" value="F:microtubule binding"/>
    <property type="evidence" value="ECO:0007669"/>
    <property type="project" value="TreeGrafter"/>
</dbReference>
<dbReference type="InterPro" id="IPR003130">
    <property type="entry name" value="GED"/>
</dbReference>
<evidence type="ECO:0000313" key="7">
    <source>
        <dbReference type="Proteomes" id="UP000298327"/>
    </source>
</evidence>
<feature type="compositionally biased region" description="Acidic residues" evidence="3">
    <location>
        <begin position="482"/>
        <end position="494"/>
    </location>
</feature>
<evidence type="ECO:0000256" key="1">
    <source>
        <dbReference type="ARBA" id="ARBA00022741"/>
    </source>
</evidence>
<dbReference type="Proteomes" id="UP000298327">
    <property type="component" value="Unassembled WGS sequence"/>
</dbReference>
<keyword evidence="7" id="KW-1185">Reference proteome</keyword>
<evidence type="ECO:0000256" key="3">
    <source>
        <dbReference type="SAM" id="MobiDB-lite"/>
    </source>
</evidence>
<evidence type="ECO:0000313" key="6">
    <source>
        <dbReference type="EMBL" id="TFY58995.1"/>
    </source>
</evidence>
<dbReference type="GO" id="GO:0005874">
    <property type="term" value="C:microtubule"/>
    <property type="evidence" value="ECO:0007669"/>
    <property type="project" value="TreeGrafter"/>
</dbReference>
<dbReference type="Gene3D" id="3.40.50.300">
    <property type="entry name" value="P-loop containing nucleotide triphosphate hydrolases"/>
    <property type="match status" value="1"/>
</dbReference>
<dbReference type="InterPro" id="IPR020850">
    <property type="entry name" value="GED_dom"/>
</dbReference>
<comment type="caution">
    <text evidence="6">The sequence shown here is derived from an EMBL/GenBank/DDBJ whole genome shotgun (WGS) entry which is preliminary data.</text>
</comment>
<dbReference type="PANTHER" id="PTHR11566:SF21">
    <property type="entry name" value="DYNAMIN RELATED PROTEIN 1, ISOFORM A"/>
    <property type="match status" value="1"/>
</dbReference>
<dbReference type="SUPFAM" id="SSF52540">
    <property type="entry name" value="P-loop containing nucleoside triphosphate hydrolases"/>
    <property type="match status" value="1"/>
</dbReference>
<dbReference type="InterPro" id="IPR001401">
    <property type="entry name" value="Dynamin_GTPase"/>
</dbReference>
<proteinExistence type="predicted"/>
<evidence type="ECO:0000256" key="2">
    <source>
        <dbReference type="ARBA" id="ARBA00023134"/>
    </source>
</evidence>
<protein>
    <recommendedName>
        <fullName evidence="8">GED domain-containing protein</fullName>
    </recommendedName>
</protein>
<dbReference type="PROSITE" id="PS51388">
    <property type="entry name" value="GED"/>
    <property type="match status" value="1"/>
</dbReference>
<feature type="domain" description="GED" evidence="4">
    <location>
        <begin position="707"/>
        <end position="798"/>
    </location>
</feature>
<feature type="compositionally biased region" description="Acidic residues" evidence="3">
    <location>
        <begin position="456"/>
        <end position="471"/>
    </location>
</feature>
<dbReference type="Pfam" id="PF00350">
    <property type="entry name" value="Dynamin_N"/>
    <property type="match status" value="1"/>
</dbReference>
<dbReference type="Pfam" id="PF01031">
    <property type="entry name" value="Dynamin_M"/>
    <property type="match status" value="2"/>
</dbReference>
<feature type="region of interest" description="Disordered" evidence="3">
    <location>
        <begin position="434"/>
        <end position="501"/>
    </location>
</feature>
<dbReference type="GO" id="GO:0005737">
    <property type="term" value="C:cytoplasm"/>
    <property type="evidence" value="ECO:0007669"/>
    <property type="project" value="TreeGrafter"/>
</dbReference>
<dbReference type="InterPro" id="IPR027417">
    <property type="entry name" value="P-loop_NTPase"/>
</dbReference>
<name>A0A4Y9Y9K2_9AGAM</name>
<dbReference type="EMBL" id="SEOQ01000647">
    <property type="protein sequence ID" value="TFY58995.1"/>
    <property type="molecule type" value="Genomic_DNA"/>
</dbReference>